<sequence length="327" mass="38158">DDQNNNTIAYCKICIRELDKLDELDEIQASPYPYSKSGKSTEHLITHLRTKYHINSRNYKRYIDDDNESIIITNQEPNSDLNLPSLSSEKQRELTKLVVEFIVYNVQPLHILKNPSFHKLLRGFKPQYQVPSVNKLKKYLSEAYSFVEQIVGLLKPFEEITRYICESNYPILNLVYPYIHILKNKFALISEKGELLESWLDLIYGLEKLDTTDKSSLSSDNEADILSARNWQQWQYTYRKYLPPANCSRLLEKARAAIFLSLDELWSTSDEIGLKVTSSNSEEMERNKVTTNEDLQDSLSAKLWRSCSISDQDVTEDEFTHYMKEPI</sequence>
<dbReference type="Proteomes" id="UP000789920">
    <property type="component" value="Unassembled WGS sequence"/>
</dbReference>
<keyword evidence="2" id="KW-1185">Reference proteome</keyword>
<protein>
    <submittedName>
        <fullName evidence="1">22168_t:CDS:1</fullName>
    </submittedName>
</protein>
<reference evidence="1" key="1">
    <citation type="submission" date="2021-06" db="EMBL/GenBank/DDBJ databases">
        <authorList>
            <person name="Kallberg Y."/>
            <person name="Tangrot J."/>
            <person name="Rosling A."/>
        </authorList>
    </citation>
    <scope>NUCLEOTIDE SEQUENCE</scope>
    <source>
        <strain evidence="1">MA461A</strain>
    </source>
</reference>
<dbReference type="EMBL" id="CAJVQC010025745">
    <property type="protein sequence ID" value="CAG8730932.1"/>
    <property type="molecule type" value="Genomic_DNA"/>
</dbReference>
<accession>A0ACA9PZZ6</accession>
<proteinExistence type="predicted"/>
<evidence type="ECO:0000313" key="1">
    <source>
        <dbReference type="EMBL" id="CAG8730932.1"/>
    </source>
</evidence>
<name>A0ACA9PZZ6_9GLOM</name>
<gene>
    <name evidence="1" type="ORF">RPERSI_LOCUS12153</name>
</gene>
<feature type="non-terminal residue" evidence="1">
    <location>
        <position position="1"/>
    </location>
</feature>
<comment type="caution">
    <text evidence="1">The sequence shown here is derived from an EMBL/GenBank/DDBJ whole genome shotgun (WGS) entry which is preliminary data.</text>
</comment>
<evidence type="ECO:0000313" key="2">
    <source>
        <dbReference type="Proteomes" id="UP000789920"/>
    </source>
</evidence>
<feature type="non-terminal residue" evidence="1">
    <location>
        <position position="327"/>
    </location>
</feature>
<organism evidence="1 2">
    <name type="scientific">Racocetra persica</name>
    <dbReference type="NCBI Taxonomy" id="160502"/>
    <lineage>
        <taxon>Eukaryota</taxon>
        <taxon>Fungi</taxon>
        <taxon>Fungi incertae sedis</taxon>
        <taxon>Mucoromycota</taxon>
        <taxon>Glomeromycotina</taxon>
        <taxon>Glomeromycetes</taxon>
        <taxon>Diversisporales</taxon>
        <taxon>Gigasporaceae</taxon>
        <taxon>Racocetra</taxon>
    </lineage>
</organism>